<gene>
    <name evidence="1" type="ORF">BGP80_12540</name>
</gene>
<sequence length="75" mass="8675">MKSIGAIFRRFFGRFVQADIITVPAQAVPAKSCQLAIYPEFKVFLVNKVDFVQRTSCFRDLLYERKLLLIGCHSY</sequence>
<dbReference type="AlphaFoldDB" id="A0A2S3WDK6"/>
<dbReference type="Proteomes" id="UP000237194">
    <property type="component" value="Unassembled WGS sequence"/>
</dbReference>
<organism evidence="1 2">
    <name type="scientific">Pseudomonas putida</name>
    <name type="common">Arthrobacter siderocapsulatus</name>
    <dbReference type="NCBI Taxonomy" id="303"/>
    <lineage>
        <taxon>Bacteria</taxon>
        <taxon>Pseudomonadati</taxon>
        <taxon>Pseudomonadota</taxon>
        <taxon>Gammaproteobacteria</taxon>
        <taxon>Pseudomonadales</taxon>
        <taxon>Pseudomonadaceae</taxon>
        <taxon>Pseudomonas</taxon>
    </lineage>
</organism>
<name>A0A2S3WDK6_PSEPU</name>
<accession>A0A2S3WDK6</accession>
<evidence type="ECO:0000313" key="2">
    <source>
        <dbReference type="Proteomes" id="UP000237194"/>
    </source>
</evidence>
<dbReference type="EMBL" id="MIND01000018">
    <property type="protein sequence ID" value="POF88748.1"/>
    <property type="molecule type" value="Genomic_DNA"/>
</dbReference>
<evidence type="ECO:0000313" key="1">
    <source>
        <dbReference type="EMBL" id="POF88748.1"/>
    </source>
</evidence>
<proteinExistence type="predicted"/>
<reference evidence="1 2" key="1">
    <citation type="submission" date="2016-08" db="EMBL/GenBank/DDBJ databases">
        <authorList>
            <person name="Seilhamer J.J."/>
        </authorList>
    </citation>
    <scope>NUCLEOTIDE SEQUENCE [LARGE SCALE GENOMIC DNA]</scope>
    <source>
        <strain evidence="1 2">KT-27</strain>
    </source>
</reference>
<comment type="caution">
    <text evidence="1">The sequence shown here is derived from an EMBL/GenBank/DDBJ whole genome shotgun (WGS) entry which is preliminary data.</text>
</comment>
<protein>
    <submittedName>
        <fullName evidence="1">Uncharacterized protein</fullName>
    </submittedName>
</protein>
<reference evidence="1 2" key="2">
    <citation type="submission" date="2018-03" db="EMBL/GenBank/DDBJ databases">
        <title>Draft genome of Pseudomonas putida strain KT-27.</title>
        <authorList>
            <person name="Yoshizawa S."/>
            <person name="Khan N.H."/>
            <person name="Nishimura M."/>
            <person name="Chiura H.X."/>
            <person name="Ogura Y."/>
            <person name="Hayashi T."/>
            <person name="Kogure K."/>
        </authorList>
    </citation>
    <scope>NUCLEOTIDE SEQUENCE [LARGE SCALE GENOMIC DNA]</scope>
    <source>
        <strain evidence="1 2">KT-27</strain>
    </source>
</reference>